<dbReference type="InterPro" id="IPR027408">
    <property type="entry name" value="PNPase/RNase_PH_dom_sf"/>
</dbReference>
<feature type="domain" description="Exoribonuclease phosphorolytic" evidence="13">
    <location>
        <begin position="200"/>
        <end position="240"/>
    </location>
</feature>
<dbReference type="EMBL" id="NPHW01002704">
    <property type="protein sequence ID" value="OXV10898.1"/>
    <property type="molecule type" value="Genomic_DNA"/>
</dbReference>
<dbReference type="GO" id="GO:0005730">
    <property type="term" value="C:nucleolus"/>
    <property type="evidence" value="ECO:0007669"/>
    <property type="project" value="UniProtKB-SubCell"/>
</dbReference>
<gene>
    <name evidence="14" type="ORF">Egran_01342</name>
</gene>
<dbReference type="InterPro" id="IPR036345">
    <property type="entry name" value="ExoRNase_PH_dom2_sf"/>
</dbReference>
<reference evidence="14 15" key="1">
    <citation type="journal article" date="2015" name="Environ. Microbiol.">
        <title>Metagenome sequence of Elaphomyces granulatus from sporocarp tissue reveals Ascomycota ectomycorrhizal fingerprints of genome expansion and a Proteobacteria-rich microbiome.</title>
        <authorList>
            <person name="Quandt C.A."/>
            <person name="Kohler A."/>
            <person name="Hesse C.N."/>
            <person name="Sharpton T.J."/>
            <person name="Martin F."/>
            <person name="Spatafora J.W."/>
        </authorList>
    </citation>
    <scope>NUCLEOTIDE SEQUENCE [LARGE SCALE GENOMIC DNA]</scope>
    <source>
        <strain evidence="14 15">OSC145934</strain>
    </source>
</reference>
<keyword evidence="9" id="KW-0539">Nucleus</keyword>
<accession>A0A232M3I2</accession>
<dbReference type="GO" id="GO:0071038">
    <property type="term" value="P:TRAMP-dependent tRNA surveillance pathway"/>
    <property type="evidence" value="ECO:0007669"/>
    <property type="project" value="EnsemblFungi"/>
</dbReference>
<evidence type="ECO:0000256" key="6">
    <source>
        <dbReference type="ARBA" id="ARBA00022552"/>
    </source>
</evidence>
<keyword evidence="6" id="KW-0698">rRNA processing</keyword>
<evidence type="ECO:0000313" key="14">
    <source>
        <dbReference type="EMBL" id="OXV10898.1"/>
    </source>
</evidence>
<dbReference type="SUPFAM" id="SSF54211">
    <property type="entry name" value="Ribosomal protein S5 domain 2-like"/>
    <property type="match status" value="1"/>
</dbReference>
<dbReference type="GO" id="GO:0000176">
    <property type="term" value="C:nuclear exosome (RNase complex)"/>
    <property type="evidence" value="ECO:0007669"/>
    <property type="project" value="EnsemblFungi"/>
</dbReference>
<dbReference type="GO" id="GO:0034475">
    <property type="term" value="P:U4 snRNA 3'-end processing"/>
    <property type="evidence" value="ECO:0007669"/>
    <property type="project" value="EnsemblFungi"/>
</dbReference>
<feature type="domain" description="Exoribonuclease phosphorolytic" evidence="12">
    <location>
        <begin position="32"/>
        <end position="164"/>
    </location>
</feature>
<dbReference type="SUPFAM" id="SSF55666">
    <property type="entry name" value="Ribonuclease PH domain 2-like"/>
    <property type="match status" value="1"/>
</dbReference>
<evidence type="ECO:0000256" key="2">
    <source>
        <dbReference type="ARBA" id="ARBA00004604"/>
    </source>
</evidence>
<dbReference type="OrthoDB" id="10264038at2759"/>
<keyword evidence="5" id="KW-0963">Cytoplasm</keyword>
<dbReference type="Gene3D" id="3.30.230.70">
    <property type="entry name" value="GHMP Kinase, N-terminal domain"/>
    <property type="match status" value="1"/>
</dbReference>
<dbReference type="Pfam" id="PF01138">
    <property type="entry name" value="RNase_PH"/>
    <property type="match status" value="1"/>
</dbReference>
<dbReference type="InterPro" id="IPR050590">
    <property type="entry name" value="Exosome_comp_Rrp42_subfam"/>
</dbReference>
<dbReference type="AlphaFoldDB" id="A0A232M3I2"/>
<protein>
    <recommendedName>
        <fullName evidence="4">Exosome complex component RRP45</fullName>
    </recommendedName>
    <alternativeName>
        <fullName evidence="10">Ribosomal RNA-processing protein 45</fullName>
    </alternativeName>
</protein>
<dbReference type="InterPro" id="IPR015847">
    <property type="entry name" value="ExoRNase_PH_dom2"/>
</dbReference>
<evidence type="ECO:0000256" key="10">
    <source>
        <dbReference type="ARBA" id="ARBA00077933"/>
    </source>
</evidence>
<dbReference type="InterPro" id="IPR020568">
    <property type="entry name" value="Ribosomal_Su5_D2-typ_SF"/>
</dbReference>
<keyword evidence="8" id="KW-0694">RNA-binding</keyword>
<evidence type="ECO:0000313" key="15">
    <source>
        <dbReference type="Proteomes" id="UP000243515"/>
    </source>
</evidence>
<feature type="region of interest" description="Disordered" evidence="11">
    <location>
        <begin position="271"/>
        <end position="292"/>
    </location>
</feature>
<dbReference type="Proteomes" id="UP000243515">
    <property type="component" value="Unassembled WGS sequence"/>
</dbReference>
<proteinExistence type="inferred from homology"/>
<dbReference type="PANTHER" id="PTHR11097:SF14">
    <property type="entry name" value="EXOSOME COMPLEX COMPONENT RRP45"/>
    <property type="match status" value="1"/>
</dbReference>
<dbReference type="GO" id="GO:0016075">
    <property type="term" value="P:rRNA catabolic process"/>
    <property type="evidence" value="ECO:0007669"/>
    <property type="project" value="TreeGrafter"/>
</dbReference>
<dbReference type="Pfam" id="PF03725">
    <property type="entry name" value="RNase_PH_C"/>
    <property type="match status" value="1"/>
</dbReference>
<comment type="caution">
    <text evidence="14">The sequence shown here is derived from an EMBL/GenBank/DDBJ whole genome shotgun (WGS) entry which is preliminary data.</text>
</comment>
<dbReference type="InterPro" id="IPR001247">
    <property type="entry name" value="ExoRNase_PH_dom1"/>
</dbReference>
<comment type="subcellular location">
    <subcellularLocation>
        <location evidence="1">Cytoplasm</location>
    </subcellularLocation>
    <subcellularLocation>
        <location evidence="2">Nucleus</location>
        <location evidence="2">Nucleolus</location>
    </subcellularLocation>
</comment>
<dbReference type="CDD" id="cd11368">
    <property type="entry name" value="RNase_PH_RRP45"/>
    <property type="match status" value="1"/>
</dbReference>
<dbReference type="PANTHER" id="PTHR11097">
    <property type="entry name" value="EXOSOME COMPLEX EXONUCLEASE RIBOSOMAL RNA PROCESSING PROTEIN"/>
    <property type="match status" value="1"/>
</dbReference>
<dbReference type="GO" id="GO:0034476">
    <property type="term" value="P:U5 snRNA 3'-end processing"/>
    <property type="evidence" value="ECO:0007669"/>
    <property type="project" value="EnsemblFungi"/>
</dbReference>
<keyword evidence="7" id="KW-0271">Exosome</keyword>
<keyword evidence="15" id="KW-1185">Reference proteome</keyword>
<dbReference type="GO" id="GO:0071028">
    <property type="term" value="P:nuclear mRNA surveillance"/>
    <property type="evidence" value="ECO:0007669"/>
    <property type="project" value="TreeGrafter"/>
</dbReference>
<evidence type="ECO:0000256" key="9">
    <source>
        <dbReference type="ARBA" id="ARBA00023242"/>
    </source>
</evidence>
<evidence type="ECO:0000259" key="13">
    <source>
        <dbReference type="Pfam" id="PF03725"/>
    </source>
</evidence>
<dbReference type="GO" id="GO:0071035">
    <property type="term" value="P:nuclear polyadenylation-dependent rRNA catabolic process"/>
    <property type="evidence" value="ECO:0007669"/>
    <property type="project" value="EnsemblFungi"/>
</dbReference>
<dbReference type="GO" id="GO:0000177">
    <property type="term" value="C:cytoplasmic exosome (RNase complex)"/>
    <property type="evidence" value="ECO:0007669"/>
    <property type="project" value="EnsemblFungi"/>
</dbReference>
<dbReference type="FunFam" id="3.30.230.70:FF:000005">
    <property type="entry name" value="Exosome complex component RRP45"/>
    <property type="match status" value="1"/>
</dbReference>
<comment type="similarity">
    <text evidence="3">Belongs to the RNase PH family.</text>
</comment>
<evidence type="ECO:0000256" key="4">
    <source>
        <dbReference type="ARBA" id="ARBA00019572"/>
    </source>
</evidence>
<evidence type="ECO:0000256" key="3">
    <source>
        <dbReference type="ARBA" id="ARBA00006678"/>
    </source>
</evidence>
<dbReference type="GO" id="GO:0000467">
    <property type="term" value="P:exonucleolytic trimming to generate mature 3'-end of 5.8S rRNA from tricistronic rRNA transcript (SSU-rRNA, 5.8S rRNA, LSU-rRNA)"/>
    <property type="evidence" value="ECO:0007669"/>
    <property type="project" value="EnsemblFungi"/>
</dbReference>
<dbReference type="GO" id="GO:0035925">
    <property type="term" value="F:mRNA 3'-UTR AU-rich region binding"/>
    <property type="evidence" value="ECO:0007669"/>
    <property type="project" value="TreeGrafter"/>
</dbReference>
<evidence type="ECO:0000256" key="5">
    <source>
        <dbReference type="ARBA" id="ARBA00022490"/>
    </source>
</evidence>
<evidence type="ECO:0000256" key="11">
    <source>
        <dbReference type="SAM" id="MobiDB-lite"/>
    </source>
</evidence>
<sequence length="292" mass="32427">MSREVPLTTAEHDFIVEALKRNVRLDGRGIDELRPLNISFGDEYGHVKVQLGHTSLIVLMSAEVVKPHSDRPFDGIFTVSLELTNMGSPAWENGRQSDLEQNVTRTLDRVIRHSNALDTETLCIMKGQSCWGIRADVHVTNYDGNLIDCACIGIMTGLQHFRCPDAVVKDGKVSVYSIDERVPIPLNLTHRPLTITFHTFHDGELILMDASRKEELAAEGDMVIALNDAGQVCAVYKTVGRPVGAVDVMRKTSIALQKVQEIKNTIQKALDDDQSKRTRRNVGVEANSANDR</sequence>
<evidence type="ECO:0000256" key="1">
    <source>
        <dbReference type="ARBA" id="ARBA00004496"/>
    </source>
</evidence>
<name>A0A232M3I2_9EURO</name>
<evidence type="ECO:0000256" key="8">
    <source>
        <dbReference type="ARBA" id="ARBA00022884"/>
    </source>
</evidence>
<dbReference type="GO" id="GO:0034473">
    <property type="term" value="P:U1 snRNA 3'-end processing"/>
    <property type="evidence" value="ECO:0007669"/>
    <property type="project" value="EnsemblFungi"/>
</dbReference>
<evidence type="ECO:0000259" key="12">
    <source>
        <dbReference type="Pfam" id="PF01138"/>
    </source>
</evidence>
<dbReference type="InterPro" id="IPR033100">
    <property type="entry name" value="Rrp45"/>
</dbReference>
<organism evidence="14 15">
    <name type="scientific">Elaphomyces granulatus</name>
    <dbReference type="NCBI Taxonomy" id="519963"/>
    <lineage>
        <taxon>Eukaryota</taxon>
        <taxon>Fungi</taxon>
        <taxon>Dikarya</taxon>
        <taxon>Ascomycota</taxon>
        <taxon>Pezizomycotina</taxon>
        <taxon>Eurotiomycetes</taxon>
        <taxon>Eurotiomycetidae</taxon>
        <taxon>Eurotiales</taxon>
        <taxon>Elaphomycetaceae</taxon>
        <taxon>Elaphomyces</taxon>
    </lineage>
</organism>
<evidence type="ECO:0000256" key="7">
    <source>
        <dbReference type="ARBA" id="ARBA00022835"/>
    </source>
</evidence>